<evidence type="ECO:0000313" key="2">
    <source>
        <dbReference type="EMBL" id="GAA2072260.1"/>
    </source>
</evidence>
<feature type="domain" description="AB hydrolase-1" evidence="1">
    <location>
        <begin position="78"/>
        <end position="317"/>
    </location>
</feature>
<gene>
    <name evidence="2" type="ORF">GCM10009821_07910</name>
</gene>
<evidence type="ECO:0000259" key="1">
    <source>
        <dbReference type="Pfam" id="PF12697"/>
    </source>
</evidence>
<dbReference type="EMBL" id="BAAAPY010000001">
    <property type="protein sequence ID" value="GAA2072260.1"/>
    <property type="molecule type" value="Genomic_DNA"/>
</dbReference>
<dbReference type="PANTHER" id="PTHR43194">
    <property type="entry name" value="HYDROLASE ALPHA/BETA FOLD FAMILY"/>
    <property type="match status" value="1"/>
</dbReference>
<name>A0ABP5HCT8_9ACTN</name>
<dbReference type="InterPro" id="IPR029058">
    <property type="entry name" value="AB_hydrolase_fold"/>
</dbReference>
<dbReference type="RefSeq" id="WP_344324619.1">
    <property type="nucleotide sequence ID" value="NZ_BAAAPY010000001.1"/>
</dbReference>
<dbReference type="Gene3D" id="3.40.50.1820">
    <property type="entry name" value="alpha/beta hydrolase"/>
    <property type="match status" value="1"/>
</dbReference>
<dbReference type="PRINTS" id="PR00111">
    <property type="entry name" value="ABHYDROLASE"/>
</dbReference>
<dbReference type="SUPFAM" id="SSF53474">
    <property type="entry name" value="alpha/beta-Hydrolases"/>
    <property type="match status" value="1"/>
</dbReference>
<accession>A0ABP5HCT8</accession>
<organism evidence="2 3">
    <name type="scientific">Aeromicrobium halocynthiae</name>
    <dbReference type="NCBI Taxonomy" id="560557"/>
    <lineage>
        <taxon>Bacteria</taxon>
        <taxon>Bacillati</taxon>
        <taxon>Actinomycetota</taxon>
        <taxon>Actinomycetes</taxon>
        <taxon>Propionibacteriales</taxon>
        <taxon>Nocardioidaceae</taxon>
        <taxon>Aeromicrobium</taxon>
    </lineage>
</organism>
<dbReference type="InterPro" id="IPR050228">
    <property type="entry name" value="Carboxylesterase_BioH"/>
</dbReference>
<keyword evidence="3" id="KW-1185">Reference proteome</keyword>
<protein>
    <submittedName>
        <fullName evidence="2">Alpha/beta hydrolase</fullName>
    </submittedName>
</protein>
<sequence length="329" mass="35552">MVSPTKRAAVAASTAGAFVAAGATARLLNTRKRRQRRERRGEAVEFGSVRGPVHTVTASDGVRINVEVDDGPSDAPTIVFVHGWVCTLDTWHYQRLALRGRYRMVLMDHRSHGGSGRATPGGSTFAQLADDLARVITELVPSGPIVLVGHSMGGMTIQQLAADRPELFGDRVVGVALVATSSGRLVRGNPMLQRLAPFIRLGGPALDWGRSFNSYSVIRRWAVGPDAAERHVDMTEEMILRAPTHVLLDFYPAFTELDLRQGLTTLGEARTVVVCGTKDLLTPIKHSERLAEAIPGADLVRVDGAGHMVMLEANVEVTRVITELVESVA</sequence>
<reference evidence="3" key="1">
    <citation type="journal article" date="2019" name="Int. J. Syst. Evol. Microbiol.">
        <title>The Global Catalogue of Microorganisms (GCM) 10K type strain sequencing project: providing services to taxonomists for standard genome sequencing and annotation.</title>
        <authorList>
            <consortium name="The Broad Institute Genomics Platform"/>
            <consortium name="The Broad Institute Genome Sequencing Center for Infectious Disease"/>
            <person name="Wu L."/>
            <person name="Ma J."/>
        </authorList>
    </citation>
    <scope>NUCLEOTIDE SEQUENCE [LARGE SCALE GENOMIC DNA]</scope>
    <source>
        <strain evidence="3">JCM 15749</strain>
    </source>
</reference>
<proteinExistence type="predicted"/>
<keyword evidence="2" id="KW-0378">Hydrolase</keyword>
<dbReference type="Proteomes" id="UP001501480">
    <property type="component" value="Unassembled WGS sequence"/>
</dbReference>
<dbReference type="Pfam" id="PF12697">
    <property type="entry name" value="Abhydrolase_6"/>
    <property type="match status" value="1"/>
</dbReference>
<dbReference type="GO" id="GO:0016787">
    <property type="term" value="F:hydrolase activity"/>
    <property type="evidence" value="ECO:0007669"/>
    <property type="project" value="UniProtKB-KW"/>
</dbReference>
<dbReference type="InterPro" id="IPR000073">
    <property type="entry name" value="AB_hydrolase_1"/>
</dbReference>
<comment type="caution">
    <text evidence="2">The sequence shown here is derived from an EMBL/GenBank/DDBJ whole genome shotgun (WGS) entry which is preliminary data.</text>
</comment>
<dbReference type="PANTHER" id="PTHR43194:SF2">
    <property type="entry name" value="PEROXISOMAL MEMBRANE PROTEIN LPX1"/>
    <property type="match status" value="1"/>
</dbReference>
<evidence type="ECO:0000313" key="3">
    <source>
        <dbReference type="Proteomes" id="UP001501480"/>
    </source>
</evidence>